<keyword evidence="2" id="KW-0732">Signal</keyword>
<feature type="signal peptide" evidence="2">
    <location>
        <begin position="1"/>
        <end position="22"/>
    </location>
</feature>
<keyword evidence="1" id="KW-0812">Transmembrane</keyword>
<evidence type="ECO:0000313" key="4">
    <source>
        <dbReference type="Proteomes" id="UP000219467"/>
    </source>
</evidence>
<evidence type="ECO:0000313" key="3">
    <source>
        <dbReference type="EMBL" id="SNX71123.1"/>
    </source>
</evidence>
<gene>
    <name evidence="3" type="ORF">SAMN05878503_10876</name>
</gene>
<evidence type="ECO:0000256" key="1">
    <source>
        <dbReference type="SAM" id="Phobius"/>
    </source>
</evidence>
<dbReference type="AlphaFoldDB" id="A0A285CW08"/>
<keyword evidence="1" id="KW-1133">Transmembrane helix</keyword>
<dbReference type="Proteomes" id="UP000219467">
    <property type="component" value="Unassembled WGS sequence"/>
</dbReference>
<evidence type="ECO:0008006" key="5">
    <source>
        <dbReference type="Google" id="ProtNLM"/>
    </source>
</evidence>
<protein>
    <recommendedName>
        <fullName evidence="5">Secreted protein</fullName>
    </recommendedName>
</protein>
<feature type="transmembrane region" description="Helical" evidence="1">
    <location>
        <begin position="210"/>
        <end position="230"/>
    </location>
</feature>
<dbReference type="RefSeq" id="WP_097030659.1">
    <property type="nucleotide sequence ID" value="NZ_OAOQ01000008.1"/>
</dbReference>
<accession>A0A285CW08</accession>
<dbReference type="EMBL" id="OAOQ01000008">
    <property type="protein sequence ID" value="SNX71123.1"/>
    <property type="molecule type" value="Genomic_DNA"/>
</dbReference>
<feature type="chain" id="PRO_5013306962" description="Secreted protein" evidence="2">
    <location>
        <begin position="23"/>
        <end position="248"/>
    </location>
</feature>
<evidence type="ECO:0000256" key="2">
    <source>
        <dbReference type="SAM" id="SignalP"/>
    </source>
</evidence>
<sequence length="248" mass="27476">MRRYLQCLIFAAVMGASGAAQAATQGWATLTLELIGESFLGVHVDVDTKSLDQDGEIQWSYESYYYTEITREENVFNLRGFMTEHPYGSLFEATFYWEPIYPEEDYYETACFSSVRGLCGGGGEGHIDTPALGKSHFFANYDLDKVMDVSFYVGGTMNWSGLYYHAGTWWQEPDGKEYYVSNLDYELQFRVVGITGSESLLPSESSIPPVPLPASAVLLGGGLLSLLGLGRGRRVIAGARGAVARRRM</sequence>
<proteinExistence type="predicted"/>
<keyword evidence="1" id="KW-0472">Membrane</keyword>
<reference evidence="4" key="1">
    <citation type="submission" date="2017-08" db="EMBL/GenBank/DDBJ databases">
        <authorList>
            <person name="Varghese N."/>
            <person name="Submissions S."/>
        </authorList>
    </citation>
    <scope>NUCLEOTIDE SEQUENCE [LARGE SCALE GENOMIC DNA]</scope>
    <source>
        <strain evidence="4">JA234</strain>
    </source>
</reference>
<keyword evidence="4" id="KW-1185">Reference proteome</keyword>
<name>A0A285CW08_9RHOB</name>
<organism evidence="3 4">
    <name type="scientific">Cereibacter ovatus</name>
    <dbReference type="NCBI Taxonomy" id="439529"/>
    <lineage>
        <taxon>Bacteria</taxon>
        <taxon>Pseudomonadati</taxon>
        <taxon>Pseudomonadota</taxon>
        <taxon>Alphaproteobacteria</taxon>
        <taxon>Rhodobacterales</taxon>
        <taxon>Paracoccaceae</taxon>
        <taxon>Cereibacter</taxon>
    </lineage>
</organism>